<gene>
    <name evidence="2" type="ORF">BACDOR_02105</name>
</gene>
<proteinExistence type="predicted"/>
<keyword evidence="1" id="KW-1133">Transmembrane helix</keyword>
<evidence type="ECO:0000313" key="3">
    <source>
        <dbReference type="Proteomes" id="UP000004849"/>
    </source>
</evidence>
<evidence type="ECO:0000313" key="2">
    <source>
        <dbReference type="EMBL" id="EEB25465.1"/>
    </source>
</evidence>
<protein>
    <submittedName>
        <fullName evidence="2">Uncharacterized protein</fullName>
    </submittedName>
</protein>
<name>B6VXL8_9BACT</name>
<accession>B6VXL8</accession>
<feature type="transmembrane region" description="Helical" evidence="1">
    <location>
        <begin position="12"/>
        <end position="35"/>
    </location>
</feature>
<reference evidence="2 3" key="2">
    <citation type="submission" date="2008-10" db="EMBL/GenBank/DDBJ databases">
        <authorList>
            <person name="Fulton L."/>
            <person name="Clifton S."/>
            <person name="Fulton B."/>
            <person name="Xu J."/>
            <person name="Minx P."/>
            <person name="Pepin K.H."/>
            <person name="Johnson M."/>
            <person name="Thiruvilangam P."/>
            <person name="Bhonagiri V."/>
            <person name="Nash W.E."/>
            <person name="Mardis E.R."/>
            <person name="Wilson R.K."/>
        </authorList>
    </citation>
    <scope>NUCLEOTIDE SEQUENCE [LARGE SCALE GENOMIC DNA]</scope>
    <source>
        <strain evidence="2 3">DSM 17855</strain>
    </source>
</reference>
<dbReference type="AlphaFoldDB" id="B6VXL8"/>
<dbReference type="HOGENOM" id="CLU_3040327_0_0_10"/>
<reference evidence="2 3" key="1">
    <citation type="submission" date="2008-10" db="EMBL/GenBank/DDBJ databases">
        <title>Draft genome sequence of Bacteroides dorei (DSM 17855).</title>
        <authorList>
            <person name="Sudarsanam P."/>
            <person name="Ley R."/>
            <person name="Guruge J."/>
            <person name="Turnbaugh P.J."/>
            <person name="Mahowald M."/>
            <person name="Liep D."/>
            <person name="Gordon J."/>
        </authorList>
    </citation>
    <scope>NUCLEOTIDE SEQUENCE [LARGE SCALE GENOMIC DNA]</scope>
    <source>
        <strain evidence="2 3">DSM 17855</strain>
    </source>
</reference>
<evidence type="ECO:0000256" key="1">
    <source>
        <dbReference type="SAM" id="Phobius"/>
    </source>
</evidence>
<dbReference type="Proteomes" id="UP000004849">
    <property type="component" value="Unassembled WGS sequence"/>
</dbReference>
<keyword evidence="1" id="KW-0472">Membrane</keyword>
<keyword evidence="1" id="KW-0812">Transmembrane</keyword>
<organism evidence="2 3">
    <name type="scientific">Phocaeicola dorei DSM 17855</name>
    <dbReference type="NCBI Taxonomy" id="483217"/>
    <lineage>
        <taxon>Bacteria</taxon>
        <taxon>Pseudomonadati</taxon>
        <taxon>Bacteroidota</taxon>
        <taxon>Bacteroidia</taxon>
        <taxon>Bacteroidales</taxon>
        <taxon>Bacteroidaceae</taxon>
        <taxon>Phocaeicola</taxon>
    </lineage>
</organism>
<dbReference type="EMBL" id="ABWZ01000040">
    <property type="protein sequence ID" value="EEB25465.1"/>
    <property type="molecule type" value="Genomic_DNA"/>
</dbReference>
<sequence>MDVQGISTHFFYLLVFETALSLCSNLFVIHSAFFCTCKLNLMKIGIIVKLLSII</sequence>